<dbReference type="Proteomes" id="UP001172159">
    <property type="component" value="Unassembled WGS sequence"/>
</dbReference>
<feature type="non-terminal residue" evidence="1">
    <location>
        <position position="129"/>
    </location>
</feature>
<evidence type="ECO:0000313" key="1">
    <source>
        <dbReference type="EMBL" id="KAK0726414.1"/>
    </source>
</evidence>
<organism evidence="1 2">
    <name type="scientific">Apiosordaria backusii</name>
    <dbReference type="NCBI Taxonomy" id="314023"/>
    <lineage>
        <taxon>Eukaryota</taxon>
        <taxon>Fungi</taxon>
        <taxon>Dikarya</taxon>
        <taxon>Ascomycota</taxon>
        <taxon>Pezizomycotina</taxon>
        <taxon>Sordariomycetes</taxon>
        <taxon>Sordariomycetidae</taxon>
        <taxon>Sordariales</taxon>
        <taxon>Lasiosphaeriaceae</taxon>
        <taxon>Apiosordaria</taxon>
    </lineage>
</organism>
<comment type="caution">
    <text evidence="1">The sequence shown here is derived from an EMBL/GenBank/DDBJ whole genome shotgun (WGS) entry which is preliminary data.</text>
</comment>
<name>A0AA40B2E5_9PEZI</name>
<dbReference type="AlphaFoldDB" id="A0AA40B2E5"/>
<keyword evidence="2" id="KW-1185">Reference proteome</keyword>
<protein>
    <submittedName>
        <fullName evidence="1">Uncharacterized protein</fullName>
    </submittedName>
</protein>
<reference evidence="1" key="1">
    <citation type="submission" date="2023-06" db="EMBL/GenBank/DDBJ databases">
        <title>Genome-scale phylogeny and comparative genomics of the fungal order Sordariales.</title>
        <authorList>
            <consortium name="Lawrence Berkeley National Laboratory"/>
            <person name="Hensen N."/>
            <person name="Bonometti L."/>
            <person name="Westerberg I."/>
            <person name="Brannstrom I.O."/>
            <person name="Guillou S."/>
            <person name="Cros-Aarteil S."/>
            <person name="Calhoun S."/>
            <person name="Haridas S."/>
            <person name="Kuo A."/>
            <person name="Mondo S."/>
            <person name="Pangilinan J."/>
            <person name="Riley R."/>
            <person name="Labutti K."/>
            <person name="Andreopoulos B."/>
            <person name="Lipzen A."/>
            <person name="Chen C."/>
            <person name="Yanf M."/>
            <person name="Daum C."/>
            <person name="Ng V."/>
            <person name="Clum A."/>
            <person name="Steindorff A."/>
            <person name="Ohm R."/>
            <person name="Martin F."/>
            <person name="Silar P."/>
            <person name="Natvig D."/>
            <person name="Lalanne C."/>
            <person name="Gautier V."/>
            <person name="Ament-Velasquez S.L."/>
            <person name="Kruys A."/>
            <person name="Hutchinson M.I."/>
            <person name="Powell A.J."/>
            <person name="Barry K."/>
            <person name="Miller A.N."/>
            <person name="Grigoriev I.V."/>
            <person name="Debuchy R."/>
            <person name="Gladieux P."/>
            <person name="Thoren M.H."/>
            <person name="Johannesson H."/>
        </authorList>
    </citation>
    <scope>NUCLEOTIDE SEQUENCE</scope>
    <source>
        <strain evidence="1">CBS 540.89</strain>
    </source>
</reference>
<gene>
    <name evidence="1" type="ORF">B0T21DRAFT_371526</name>
</gene>
<accession>A0AA40B2E5</accession>
<dbReference type="EMBL" id="JAUKTV010000010">
    <property type="protein sequence ID" value="KAK0726414.1"/>
    <property type="molecule type" value="Genomic_DNA"/>
</dbReference>
<sequence length="129" mass="14272">MTHATKKINSMETSIESAKASIRTHRARGTFAEGHQFIRNLPQEIRSLTSVAIEVAQLYLVQGQYTLAATTCEDQQPASGEEGAVLELLQAFIGIGRYSKLRTALKTAQRIGDAWHLDGQDEESKLSRQ</sequence>
<evidence type="ECO:0000313" key="2">
    <source>
        <dbReference type="Proteomes" id="UP001172159"/>
    </source>
</evidence>
<proteinExistence type="predicted"/>